<name>A0A8J2EME6_COTCN</name>
<protein>
    <submittedName>
        <fullName evidence="1">Uncharacterized protein</fullName>
    </submittedName>
</protein>
<reference evidence="1" key="1">
    <citation type="submission" date="2021-04" db="EMBL/GenBank/DDBJ databases">
        <authorList>
            <person name="Chebbi M.A.C M."/>
        </authorList>
    </citation>
    <scope>NUCLEOTIDE SEQUENCE</scope>
</reference>
<accession>A0A8J2EME6</accession>
<dbReference type="OrthoDB" id="5953030at2759"/>
<dbReference type="EMBL" id="CAJNRD030001114">
    <property type="protein sequence ID" value="CAG5073924.1"/>
    <property type="molecule type" value="Genomic_DNA"/>
</dbReference>
<comment type="caution">
    <text evidence="1">The sequence shown here is derived from an EMBL/GenBank/DDBJ whole genome shotgun (WGS) entry which is preliminary data.</text>
</comment>
<sequence length="107" mass="12939">MVHATINRQPKYLRKIIIVSIIRLWKDLPTEVVNSQSLEVFKNKMFEYLGDVREDYLRLPRSNCCMYDNSFLVRGIRIWNALPAEITKAESFEIFRILCYDYYFQNY</sequence>
<dbReference type="AlphaFoldDB" id="A0A8J2EME6"/>
<gene>
    <name evidence="1" type="ORF">HICCMSTLAB_LOCUS696</name>
</gene>
<evidence type="ECO:0000313" key="2">
    <source>
        <dbReference type="Proteomes" id="UP000786811"/>
    </source>
</evidence>
<evidence type="ECO:0000313" key="1">
    <source>
        <dbReference type="EMBL" id="CAG5073924.1"/>
    </source>
</evidence>
<dbReference type="Proteomes" id="UP000786811">
    <property type="component" value="Unassembled WGS sequence"/>
</dbReference>
<keyword evidence="2" id="KW-1185">Reference proteome</keyword>
<proteinExistence type="predicted"/>
<organism evidence="1 2">
    <name type="scientific">Cotesia congregata</name>
    <name type="common">Parasitoid wasp</name>
    <name type="synonym">Apanteles congregatus</name>
    <dbReference type="NCBI Taxonomy" id="51543"/>
    <lineage>
        <taxon>Eukaryota</taxon>
        <taxon>Metazoa</taxon>
        <taxon>Ecdysozoa</taxon>
        <taxon>Arthropoda</taxon>
        <taxon>Hexapoda</taxon>
        <taxon>Insecta</taxon>
        <taxon>Pterygota</taxon>
        <taxon>Neoptera</taxon>
        <taxon>Endopterygota</taxon>
        <taxon>Hymenoptera</taxon>
        <taxon>Apocrita</taxon>
        <taxon>Ichneumonoidea</taxon>
        <taxon>Braconidae</taxon>
        <taxon>Microgastrinae</taxon>
        <taxon>Cotesia</taxon>
    </lineage>
</organism>